<evidence type="ECO:0000313" key="3">
    <source>
        <dbReference type="Proteomes" id="UP000651120"/>
    </source>
</evidence>
<evidence type="ECO:0000259" key="1">
    <source>
        <dbReference type="Pfam" id="PF01909"/>
    </source>
</evidence>
<sequence length="112" mass="13231">MSREFIELLKRKAEERERIIKNLDDYLMRIKEAARELDPKARVVLFGSFARGNPRPDSDIDILVITDAWRKAEMIVHISERVGGVGIFEIHVATTEEYENWYMQFIDAYREV</sequence>
<dbReference type="InterPro" id="IPR002934">
    <property type="entry name" value="Polymerase_NTP_transf_dom"/>
</dbReference>
<dbReference type="GO" id="GO:0016779">
    <property type="term" value="F:nucleotidyltransferase activity"/>
    <property type="evidence" value="ECO:0007669"/>
    <property type="project" value="InterPro"/>
</dbReference>
<accession>A0A832STR6</accession>
<name>A0A832STR6_9CREN</name>
<dbReference type="CDD" id="cd05403">
    <property type="entry name" value="NT_KNTase_like"/>
    <property type="match status" value="1"/>
</dbReference>
<dbReference type="Pfam" id="PF01909">
    <property type="entry name" value="NTP_transf_2"/>
    <property type="match status" value="1"/>
</dbReference>
<dbReference type="SUPFAM" id="SSF81301">
    <property type="entry name" value="Nucleotidyltransferase"/>
    <property type="match status" value="1"/>
</dbReference>
<dbReference type="Proteomes" id="UP000651120">
    <property type="component" value="Unassembled WGS sequence"/>
</dbReference>
<dbReference type="InterPro" id="IPR043519">
    <property type="entry name" value="NT_sf"/>
</dbReference>
<dbReference type="RefSeq" id="WP_011007874.1">
    <property type="nucleotide sequence ID" value="NZ_DUJP01000032.1"/>
</dbReference>
<dbReference type="PANTHER" id="PTHR37030">
    <property type="entry name" value="NUCLEOTIDYLTRANSFERASE"/>
    <property type="match status" value="1"/>
</dbReference>
<comment type="caution">
    <text evidence="2">The sequence shown here is derived from an EMBL/GenBank/DDBJ whole genome shotgun (WGS) entry which is preliminary data.</text>
</comment>
<dbReference type="OMA" id="DPHKYVE"/>
<dbReference type="PANTHER" id="PTHR37030:SF1">
    <property type="entry name" value="NUCLEOTIDYLTRANSFERASE"/>
    <property type="match status" value="1"/>
</dbReference>
<evidence type="ECO:0000313" key="2">
    <source>
        <dbReference type="EMBL" id="HII47663.1"/>
    </source>
</evidence>
<reference evidence="2" key="1">
    <citation type="journal article" date="2020" name="bioRxiv">
        <title>A rank-normalized archaeal taxonomy based on genome phylogeny resolves widespread incomplete and uneven classifications.</title>
        <authorList>
            <person name="Rinke C."/>
            <person name="Chuvochina M."/>
            <person name="Mussig A.J."/>
            <person name="Chaumeil P.-A."/>
            <person name="Waite D.W."/>
            <person name="Whitman W.B."/>
            <person name="Parks D.H."/>
            <person name="Hugenholtz P."/>
        </authorList>
    </citation>
    <scope>NUCLEOTIDE SEQUENCE</scope>
    <source>
        <strain evidence="2">UBA8839</strain>
    </source>
</reference>
<gene>
    <name evidence="2" type="ORF">HA333_09575</name>
</gene>
<proteinExistence type="predicted"/>
<organism evidence="2 3">
    <name type="scientific">Pyrobaculum aerophilum</name>
    <dbReference type="NCBI Taxonomy" id="13773"/>
    <lineage>
        <taxon>Archaea</taxon>
        <taxon>Thermoproteota</taxon>
        <taxon>Thermoprotei</taxon>
        <taxon>Thermoproteales</taxon>
        <taxon>Thermoproteaceae</taxon>
        <taxon>Pyrobaculum</taxon>
    </lineage>
</organism>
<feature type="domain" description="Polymerase nucleotidyl transferase" evidence="1">
    <location>
        <begin position="27"/>
        <end position="93"/>
    </location>
</feature>
<dbReference type="AlphaFoldDB" id="A0A832STR6"/>
<dbReference type="Gene3D" id="3.30.460.10">
    <property type="entry name" value="Beta Polymerase, domain 2"/>
    <property type="match status" value="1"/>
</dbReference>
<dbReference type="GeneID" id="1465640"/>
<protein>
    <submittedName>
        <fullName evidence="2">DNA polymerase subunit beta</fullName>
    </submittedName>
</protein>
<dbReference type="EMBL" id="DUJP01000032">
    <property type="protein sequence ID" value="HII47663.1"/>
    <property type="molecule type" value="Genomic_DNA"/>
</dbReference>